<dbReference type="FunFam" id="1.10.3470.10:FF:000001">
    <property type="entry name" value="Vitamin B12 ABC transporter permease BtuC"/>
    <property type="match status" value="1"/>
</dbReference>
<comment type="caution">
    <text evidence="9">The sequence shown here is derived from an EMBL/GenBank/DDBJ whole genome shotgun (WGS) entry which is preliminary data.</text>
</comment>
<feature type="transmembrane region" description="Helical" evidence="8">
    <location>
        <begin position="236"/>
        <end position="259"/>
    </location>
</feature>
<evidence type="ECO:0000256" key="4">
    <source>
        <dbReference type="ARBA" id="ARBA00022475"/>
    </source>
</evidence>
<evidence type="ECO:0000256" key="7">
    <source>
        <dbReference type="ARBA" id="ARBA00023136"/>
    </source>
</evidence>
<protein>
    <submittedName>
        <fullName evidence="9">Iron complex transport system permease protein</fullName>
    </submittedName>
</protein>
<evidence type="ECO:0000256" key="5">
    <source>
        <dbReference type="ARBA" id="ARBA00022692"/>
    </source>
</evidence>
<keyword evidence="4" id="KW-1003">Cell membrane</keyword>
<dbReference type="SUPFAM" id="SSF81345">
    <property type="entry name" value="ABC transporter involved in vitamin B12 uptake, BtuC"/>
    <property type="match status" value="1"/>
</dbReference>
<dbReference type="Proteomes" id="UP000248806">
    <property type="component" value="Unassembled WGS sequence"/>
</dbReference>
<dbReference type="Pfam" id="PF01032">
    <property type="entry name" value="FecCD"/>
    <property type="match status" value="1"/>
</dbReference>
<dbReference type="Gene3D" id="1.10.3470.10">
    <property type="entry name" value="ABC transporter involved in vitamin B12 uptake, BtuC"/>
    <property type="match status" value="1"/>
</dbReference>
<dbReference type="PANTHER" id="PTHR30472:SF1">
    <property type="entry name" value="FE(3+) DICITRATE TRANSPORT SYSTEM PERMEASE PROTEIN FECC-RELATED"/>
    <property type="match status" value="1"/>
</dbReference>
<dbReference type="InterPro" id="IPR037294">
    <property type="entry name" value="ABC_BtuC-like"/>
</dbReference>
<dbReference type="CDD" id="cd06550">
    <property type="entry name" value="TM_ABC_iron-siderophores_like"/>
    <property type="match status" value="1"/>
</dbReference>
<proteinExistence type="inferred from homology"/>
<keyword evidence="7 8" id="KW-0472">Membrane</keyword>
<keyword evidence="3" id="KW-0813">Transport</keyword>
<evidence type="ECO:0000256" key="6">
    <source>
        <dbReference type="ARBA" id="ARBA00022989"/>
    </source>
</evidence>
<evidence type="ECO:0000256" key="2">
    <source>
        <dbReference type="ARBA" id="ARBA00007935"/>
    </source>
</evidence>
<dbReference type="EMBL" id="QKUF01000005">
    <property type="protein sequence ID" value="PZW32017.1"/>
    <property type="molecule type" value="Genomic_DNA"/>
</dbReference>
<feature type="transmembrane region" description="Helical" evidence="8">
    <location>
        <begin position="320"/>
        <end position="337"/>
    </location>
</feature>
<dbReference type="PANTHER" id="PTHR30472">
    <property type="entry name" value="FERRIC ENTEROBACTIN TRANSPORT SYSTEM PERMEASE PROTEIN"/>
    <property type="match status" value="1"/>
</dbReference>
<dbReference type="RefSeq" id="WP_111321465.1">
    <property type="nucleotide sequence ID" value="NZ_BIFX01000001.1"/>
</dbReference>
<feature type="transmembrane region" description="Helical" evidence="8">
    <location>
        <begin position="74"/>
        <end position="94"/>
    </location>
</feature>
<evidence type="ECO:0000256" key="1">
    <source>
        <dbReference type="ARBA" id="ARBA00004651"/>
    </source>
</evidence>
<accession>A0A326U9C2</accession>
<name>A0A326U9C2_THEHA</name>
<feature type="transmembrane region" description="Helical" evidence="8">
    <location>
        <begin position="161"/>
        <end position="182"/>
    </location>
</feature>
<dbReference type="GO" id="GO:0005886">
    <property type="term" value="C:plasma membrane"/>
    <property type="evidence" value="ECO:0007669"/>
    <property type="project" value="UniProtKB-SubCell"/>
</dbReference>
<dbReference type="InterPro" id="IPR000522">
    <property type="entry name" value="ABC_transptr_permease_BtuC"/>
</dbReference>
<feature type="transmembrane region" description="Helical" evidence="8">
    <location>
        <begin position="106"/>
        <end position="123"/>
    </location>
</feature>
<organism evidence="9 10">
    <name type="scientific">Thermosporothrix hazakensis</name>
    <dbReference type="NCBI Taxonomy" id="644383"/>
    <lineage>
        <taxon>Bacteria</taxon>
        <taxon>Bacillati</taxon>
        <taxon>Chloroflexota</taxon>
        <taxon>Ktedonobacteria</taxon>
        <taxon>Ktedonobacterales</taxon>
        <taxon>Thermosporotrichaceae</taxon>
        <taxon>Thermosporothrix</taxon>
    </lineage>
</organism>
<feature type="transmembrane region" description="Helical" evidence="8">
    <location>
        <begin position="265"/>
        <end position="284"/>
    </location>
</feature>
<keyword evidence="10" id="KW-1185">Reference proteome</keyword>
<feature type="transmembrane region" description="Helical" evidence="8">
    <location>
        <begin position="129"/>
        <end position="149"/>
    </location>
</feature>
<reference evidence="9 10" key="1">
    <citation type="submission" date="2018-06" db="EMBL/GenBank/DDBJ databases">
        <title>Genomic Encyclopedia of Archaeal and Bacterial Type Strains, Phase II (KMG-II): from individual species to whole genera.</title>
        <authorList>
            <person name="Goeker M."/>
        </authorList>
    </citation>
    <scope>NUCLEOTIDE SEQUENCE [LARGE SCALE GENOMIC DNA]</scope>
    <source>
        <strain evidence="9 10">ATCC BAA-1881</strain>
    </source>
</reference>
<dbReference type="GO" id="GO:0022857">
    <property type="term" value="F:transmembrane transporter activity"/>
    <property type="evidence" value="ECO:0007669"/>
    <property type="project" value="InterPro"/>
</dbReference>
<sequence>MAYSKGLTTIQNGPFRKQPLPGLLLGVLLLALAAFTSLAIGSANIDLSTVLHALFAFSGTPDQYTIRDIRVPRTLIAICVGASLAVAGALMQAVTRNPLASPGTMGVNAGASFLVVAVAFFMGGTSLQIYSGFSLLGAAGAGLLVYFLSSLGRKGMTPIKLVVAGATISTLFSSLSQGFLTIRESALDEVRFWLAGAVAGRNMSLFLQALPYMAVGLLISLIISKQVTILSLGDDVARGLGIRVGAIKLVAAATIVLLAGGAVSIAGPIGFVGLVIPHIVRALVGTEYRWIIPYSMIYGALLLLLSDIVARIIFHPGEAPVGAITALVGAPVLIWLVRQQNARKGKENA</sequence>
<evidence type="ECO:0000256" key="3">
    <source>
        <dbReference type="ARBA" id="ARBA00022448"/>
    </source>
</evidence>
<dbReference type="OrthoDB" id="9792889at2"/>
<keyword evidence="5 8" id="KW-0812">Transmembrane</keyword>
<comment type="subcellular location">
    <subcellularLocation>
        <location evidence="1">Cell membrane</location>
        <topology evidence="1">Multi-pass membrane protein</topology>
    </subcellularLocation>
</comment>
<comment type="similarity">
    <text evidence="2">Belongs to the binding-protein-dependent transport system permease family. FecCD subfamily.</text>
</comment>
<feature type="transmembrane region" description="Helical" evidence="8">
    <location>
        <begin position="296"/>
        <end position="314"/>
    </location>
</feature>
<dbReference type="GO" id="GO:0033214">
    <property type="term" value="P:siderophore-iron import into cell"/>
    <property type="evidence" value="ECO:0007669"/>
    <property type="project" value="TreeGrafter"/>
</dbReference>
<keyword evidence="6 8" id="KW-1133">Transmembrane helix</keyword>
<dbReference type="AlphaFoldDB" id="A0A326U9C2"/>
<evidence type="ECO:0000313" key="9">
    <source>
        <dbReference type="EMBL" id="PZW32017.1"/>
    </source>
</evidence>
<evidence type="ECO:0000256" key="8">
    <source>
        <dbReference type="SAM" id="Phobius"/>
    </source>
</evidence>
<feature type="transmembrane region" description="Helical" evidence="8">
    <location>
        <begin position="202"/>
        <end position="224"/>
    </location>
</feature>
<gene>
    <name evidence="9" type="ORF">EI42_02043</name>
</gene>
<feature type="transmembrane region" description="Helical" evidence="8">
    <location>
        <begin position="20"/>
        <end position="40"/>
    </location>
</feature>
<evidence type="ECO:0000313" key="10">
    <source>
        <dbReference type="Proteomes" id="UP000248806"/>
    </source>
</evidence>